<dbReference type="AlphaFoldDB" id="A0A8C0K2E9"/>
<feature type="region of interest" description="Disordered" evidence="2">
    <location>
        <begin position="245"/>
        <end position="265"/>
    </location>
</feature>
<keyword evidence="1" id="KW-0393">Immunoglobulin domain</keyword>
<evidence type="ECO:0000256" key="1">
    <source>
        <dbReference type="ARBA" id="ARBA00023319"/>
    </source>
</evidence>
<feature type="domain" description="Ig-like" evidence="3">
    <location>
        <begin position="255"/>
        <end position="354"/>
    </location>
</feature>
<dbReference type="Proteomes" id="UP000694391">
    <property type="component" value="Unplaced"/>
</dbReference>
<feature type="domain" description="Ig-like" evidence="3">
    <location>
        <begin position="145"/>
        <end position="244"/>
    </location>
</feature>
<reference evidence="4" key="2">
    <citation type="submission" date="2025-09" db="UniProtKB">
        <authorList>
            <consortium name="Ensembl"/>
        </authorList>
    </citation>
    <scope>IDENTIFICATION</scope>
</reference>
<dbReference type="PROSITE" id="PS50835">
    <property type="entry name" value="IG_LIKE"/>
    <property type="match status" value="3"/>
</dbReference>
<dbReference type="GeneTree" id="ENSGT00940000162793"/>
<dbReference type="FunFam" id="2.60.40.10:FF:000463">
    <property type="entry name" value="Immunoglobulin heavy constant gamma 1"/>
    <property type="match status" value="1"/>
</dbReference>
<dbReference type="PANTHER" id="PTHR23411">
    <property type="entry name" value="TAPASIN"/>
    <property type="match status" value="1"/>
</dbReference>
<feature type="domain" description="Ig-like" evidence="3">
    <location>
        <begin position="6"/>
        <end position="101"/>
    </location>
</feature>
<dbReference type="InterPro" id="IPR036179">
    <property type="entry name" value="Ig-like_dom_sf"/>
</dbReference>
<keyword evidence="5" id="KW-1185">Reference proteome</keyword>
<dbReference type="PROSITE" id="PS00290">
    <property type="entry name" value="IG_MHC"/>
    <property type="match status" value="2"/>
</dbReference>
<feature type="region of interest" description="Disordered" evidence="2">
    <location>
        <begin position="89"/>
        <end position="147"/>
    </location>
</feature>
<accession>A0A8C0K2E9</accession>
<dbReference type="InterPro" id="IPR050380">
    <property type="entry name" value="Immune_Resp_Modulators"/>
</dbReference>
<dbReference type="InterPro" id="IPR003006">
    <property type="entry name" value="Ig/MHC_CS"/>
</dbReference>
<protein>
    <recommendedName>
        <fullName evidence="3">Ig-like domain-containing protein</fullName>
    </recommendedName>
</protein>
<dbReference type="Ensembl" id="ENSCAFT00020010625.1">
    <property type="protein sequence ID" value="ENSCAFP00020009145.1"/>
    <property type="gene ID" value="ENSCAFG00020007363.1"/>
</dbReference>
<evidence type="ECO:0000259" key="3">
    <source>
        <dbReference type="PROSITE" id="PS50835"/>
    </source>
</evidence>
<evidence type="ECO:0000256" key="2">
    <source>
        <dbReference type="SAM" id="MobiDB-lite"/>
    </source>
</evidence>
<dbReference type="SMART" id="SM00407">
    <property type="entry name" value="IGc1"/>
    <property type="match status" value="3"/>
</dbReference>
<dbReference type="InterPro" id="IPR007110">
    <property type="entry name" value="Ig-like_dom"/>
</dbReference>
<evidence type="ECO:0000313" key="5">
    <source>
        <dbReference type="Proteomes" id="UP000694391"/>
    </source>
</evidence>
<dbReference type="InterPro" id="IPR013783">
    <property type="entry name" value="Ig-like_fold"/>
</dbReference>
<proteinExistence type="predicted"/>
<evidence type="ECO:0000313" key="4">
    <source>
        <dbReference type="Ensembl" id="ENSCAFP00020009145.1"/>
    </source>
</evidence>
<dbReference type="FunFam" id="2.60.40.10:FF:001129">
    <property type="entry name" value="Immunoglobulin heavy constant gamma 1"/>
    <property type="match status" value="1"/>
</dbReference>
<dbReference type="InterPro" id="IPR003597">
    <property type="entry name" value="Ig_C1-set"/>
</dbReference>
<dbReference type="CDD" id="cd05768">
    <property type="entry name" value="IgC1_CH3_IgAGD_CH4_IgAEM"/>
    <property type="match status" value="1"/>
</dbReference>
<reference evidence="4" key="1">
    <citation type="submission" date="2025-08" db="UniProtKB">
        <authorList>
            <consortium name="Ensembl"/>
        </authorList>
    </citation>
    <scope>IDENTIFICATION</scope>
</reference>
<dbReference type="FunFam" id="2.60.40.10:FF:001540">
    <property type="entry name" value="Immunoglobulin heavy constant gamma 1"/>
    <property type="match status" value="1"/>
</dbReference>
<dbReference type="CDD" id="cd21817">
    <property type="entry name" value="IgC1_CH1_IgEG"/>
    <property type="match status" value="1"/>
</dbReference>
<organism evidence="4 5">
    <name type="scientific">Canis lupus dingo</name>
    <name type="common">dingo</name>
    <dbReference type="NCBI Taxonomy" id="286419"/>
    <lineage>
        <taxon>Eukaryota</taxon>
        <taxon>Metazoa</taxon>
        <taxon>Chordata</taxon>
        <taxon>Craniata</taxon>
        <taxon>Vertebrata</taxon>
        <taxon>Euteleostomi</taxon>
        <taxon>Mammalia</taxon>
        <taxon>Eutheria</taxon>
        <taxon>Laurasiatheria</taxon>
        <taxon>Carnivora</taxon>
        <taxon>Caniformia</taxon>
        <taxon>Canidae</taxon>
        <taxon>Canis</taxon>
    </lineage>
</organism>
<sequence length="359" mass="39076">ASTTAPSVFPLAPSCGSTSGSTVALACLVSGYFPEPVTVSWNSGSLTSGVHTFPSVLQSSGLYSLSSMVTVPSSRWPSETFTCNVVHPASNTKVDKPGETSGLREGSTRGQARSAVPPGPMSPGRPRSAPQEDGVHPVPEPLGGPSVLIFPPKPKDILRITRTPEVTCVVLDLGREDPEVQISWFVDGKEVHTAKTQSREQQFNGTYRVVSVLPIEHQDWLTGKEFKCRVNHIDLPSPIERTISKARGGQQGRGPSVYVLPPSPKELSSSDTVSVTCLIKDFYPPDIDVEWQSNGQQEPERKHRMTPPQLDEDGSYFLYSKLSVDKSRWQQGDPFTCAVMHETLQNHYTDLSLSHSPGK</sequence>
<dbReference type="SUPFAM" id="SSF48726">
    <property type="entry name" value="Immunoglobulin"/>
    <property type="match status" value="3"/>
</dbReference>
<dbReference type="Gene3D" id="2.60.40.10">
    <property type="entry name" value="Immunoglobulins"/>
    <property type="match status" value="3"/>
</dbReference>
<dbReference type="Pfam" id="PF07654">
    <property type="entry name" value="C1-set"/>
    <property type="match status" value="3"/>
</dbReference>
<feature type="region of interest" description="Disordered" evidence="2">
    <location>
        <begin position="291"/>
        <end position="310"/>
    </location>
</feature>
<name>A0A8C0K2E9_CANLU</name>